<feature type="region of interest" description="Disordered" evidence="1">
    <location>
        <begin position="1639"/>
        <end position="1661"/>
    </location>
</feature>
<reference evidence="3" key="1">
    <citation type="journal article" date="2015" name="PLoS Genet.">
        <title>Genome Sequence and Transcriptome Analyses of Chrysochromulina tobin: Metabolic Tools for Enhanced Algal Fitness in the Prominent Order Prymnesiales (Haptophyceae).</title>
        <authorList>
            <person name="Hovde B.T."/>
            <person name="Deodato C.R."/>
            <person name="Hunsperger H.M."/>
            <person name="Ryken S.A."/>
            <person name="Yost W."/>
            <person name="Jha R.K."/>
            <person name="Patterson J."/>
            <person name="Monnat R.J. Jr."/>
            <person name="Barlow S.B."/>
            <person name="Starkenburg S.R."/>
            <person name="Cattolico R.A."/>
        </authorList>
    </citation>
    <scope>NUCLEOTIDE SEQUENCE</scope>
    <source>
        <strain evidence="3">CCMP291</strain>
    </source>
</reference>
<proteinExistence type="predicted"/>
<protein>
    <submittedName>
        <fullName evidence="2">Uncharacterized protein</fullName>
    </submittedName>
</protein>
<gene>
    <name evidence="2" type="ORF">Ctob_000826</name>
</gene>
<name>A0A0M0JNY0_9EUKA</name>
<sequence>MVGVPAAHALVISDSETGPDRRRGLEVVGPHPAYAFDVFTFTATHATPSSLWYQSVSRSGVGGPIHISNTEQAEPTSLPEGFTGLPATPAALLFWDANGARLMHWVPTEDGDAVADANATWRLSTISQLPLALLARSAVHEYAAARFRRELAEAMRNYPMEPNATNITDANGTRLVYLRNGVEINMTIGLPNVTAERIAYEALLPTHAQVGTQRVTAALLRAHTSEVFWSTQEGHLLTATLVGLVDPPPLDPTKTYSEYAAAAVAQSEAATAQTAAAHRSLISAPADRVANGRARRLPRSYVATNVRVLKFGNESQGETSLWKLGLDSSRDRQLLVFYDGTRVPQLLDLSAPAPAPGHQWQAQDDAIHFYNQSDPREDGTLGRRHLVDGRALPEDGADPADWFDEDSRLVVDWRRDLVFWCQRSRRRIFLGGLRARIPVLEFVRDALCTGLAIDPIHALLYWTSASGHLLFRASYADFNATVDSYRSDLPVYQLSHPRRIHPSMRGNTSAHVVVTAEGLAGDFGKPREYVDSVLSVSEPLGIEYDGRWLDTSTFRVHVRDGYLPAPQINDTFDATTRFWLADNAPLRSANRLDFVAPRTASQALRIRGSLGTHAKPRLLWVNGSDPDNGDFIYSDRDILTFKFNMPTYIGRQGSRGNDDPFRPRTAGATGLRYDAAAIHALFEFDYFAPNEAAIRVPSFGRNYEGYWTDDSTFVMTVLDRTARIGTDSRGRLWNRMPVINSDAYMGLDGKYMTRDSIWVRVLGDVRSLGRQSPRCDDRVPLTGDWGERQQAPRVVSYSGTDPDNSDSVPSAGDTIRILFDRKTSRGLTARPPPPQEGTMAYANFFLAFTPSIGDLYTARFLPDNMTLVVTILSGNPSWTHEVFGVPSKMRIKPESQIRSSFGASDPVNRELVLGQTFFGKPGPPVFESATVSDYDNFNTAWSGGDVIRMVFDRSTDDGRRGVSGGRAYIDSIFETDHHLGNEYTGQWEDTSTFAVTAVNTQTTRPTVGLTRVSTACAGARPAQGDRMQLLFDAPTDRPPGDVFDFFDFDPPLAPDTGRGWLDMSTYQLTVGDSGGGTIGDVPEAEGGVLRLLVGITRVTLKPGVIRSEFARLATIPSGGGPSGPSPPEAYAVQTNLTLSGTFGTSEAPRLVGFVPADPMNGDVEFGDGDQFHLTFDVHTSEGGKLLTKPEVDAIFSFSTPLGKDYSGEWTDCLNPTATDLDKMYCRAFVLTMIDSSQAPGTPAYSDPPIIGVTLAWPRPPGTGQAQPPVVGLHPSSLAGWRGIRTARGSSAYSTAALALGAHPKLVEGEPFGPMLDLGMDRVLFLQRGTVAEGLEAAEVMARAVERDAAETTMMEQLRSNQGGGHVARLLQERERGRLVRQLQLSEEAAVAAAAVAEGATITEGYLNGTQGYRSMPIGGAPSLVVRQCPLPPYVHDGTPIAPPQQRTRWLGGLALRIGSCSAADPNISAMAALGPDALEYGRYQPPLRLGTSMFAGGGCGPQLTAARTLRGPSTGATLTLRGHGLHACLADATVARCRLGNVLTSVSWIDPYGRAISCDVPPMPSTWQPGEARTVSLALDGLTFVDAAHLGAFSYYPAPANATISPLFGGTEEEVEVAILAPDLVEAAQMFAEAAAAPTNEDGASSFNESAAPPSQAPDADEGSLLRCRFGLAGNSPARLVLVPSADPLRPDRSHLEMRCRAPRCMRSECMGSVELAVALNGIDYTGFTPPVLFQYRNEFLVHVWGCHHTAGGPATASAGAGHACAGGAVVQRARDLSDLQTRLVARREAMLEELTQGAEPARRAAAAALEATLADRASRSWEIVQAQATAARAAARERTARVKYEAAAEALAAWEAEMTVLRALPIDGRSHLAMDTLDKRVYVLRSGLLRRYRFADAPGARIAGGRVTTQPEEAADALANAVWLEGIPVGAQADSLFLHRPTARLYWTAIAPGGGCKIERSFLDGRGREVVLSSLPRGSRAVGAVVSADGLVHAAYVSVSQPGNASLLMVAEEKAHATDATPLRVSVLTIQRGIAPSALTTFGPHLFYSVAASRAIYRCGLDGSECIVIVQGDSVSPLGGPTVGNSSITLHGIGLGAMREVRYVPKGAWLAKEEVGLGIAMLPLCHAECPRSVKQVTELNEGWRRLTNESATAEAAIGPSSAAASSTAVCDNGAASSSSSSAAARSPISLHGSLDNATWYRFTGAAGKRLLNTAPRAGAARRRRSEQQQHRPRQHDHH</sequence>
<accession>A0A0M0JNY0</accession>
<dbReference type="Proteomes" id="UP000037460">
    <property type="component" value="Unassembled WGS sequence"/>
</dbReference>
<feature type="compositionally biased region" description="Basic residues" evidence="1">
    <location>
        <begin position="2220"/>
        <end position="2239"/>
    </location>
</feature>
<comment type="caution">
    <text evidence="2">The sequence shown here is derived from an EMBL/GenBank/DDBJ whole genome shotgun (WGS) entry which is preliminary data.</text>
</comment>
<dbReference type="EMBL" id="JWZX01002605">
    <property type="protein sequence ID" value="KOO28200.1"/>
    <property type="molecule type" value="Genomic_DNA"/>
</dbReference>
<evidence type="ECO:0000313" key="2">
    <source>
        <dbReference type="EMBL" id="KOO28200.1"/>
    </source>
</evidence>
<evidence type="ECO:0000256" key="1">
    <source>
        <dbReference type="SAM" id="MobiDB-lite"/>
    </source>
</evidence>
<keyword evidence="3" id="KW-1185">Reference proteome</keyword>
<organism evidence="2 3">
    <name type="scientific">Chrysochromulina tobinii</name>
    <dbReference type="NCBI Taxonomy" id="1460289"/>
    <lineage>
        <taxon>Eukaryota</taxon>
        <taxon>Haptista</taxon>
        <taxon>Haptophyta</taxon>
        <taxon>Prymnesiophyceae</taxon>
        <taxon>Prymnesiales</taxon>
        <taxon>Chrysochromulinaceae</taxon>
        <taxon>Chrysochromulina</taxon>
    </lineage>
</organism>
<feature type="region of interest" description="Disordered" evidence="1">
    <location>
        <begin position="2213"/>
        <end position="2239"/>
    </location>
</feature>
<evidence type="ECO:0000313" key="3">
    <source>
        <dbReference type="Proteomes" id="UP000037460"/>
    </source>
</evidence>